<dbReference type="EMBL" id="CAJJDO010000019">
    <property type="protein sequence ID" value="CAD8149588.1"/>
    <property type="molecule type" value="Genomic_DNA"/>
</dbReference>
<dbReference type="GO" id="GO:0005829">
    <property type="term" value="C:cytosol"/>
    <property type="evidence" value="ECO:0007669"/>
    <property type="project" value="TreeGrafter"/>
</dbReference>
<dbReference type="OrthoDB" id="331948at2759"/>
<dbReference type="Proteomes" id="UP000689195">
    <property type="component" value="Unassembled WGS sequence"/>
</dbReference>
<comment type="subunit">
    <text evidence="1">Monomer.</text>
</comment>
<dbReference type="InterPro" id="IPR000719">
    <property type="entry name" value="Prot_kinase_dom"/>
</dbReference>
<evidence type="ECO:0000259" key="6">
    <source>
        <dbReference type="PROSITE" id="PS50004"/>
    </source>
</evidence>
<dbReference type="Pfam" id="PF00168">
    <property type="entry name" value="C2"/>
    <property type="match status" value="1"/>
</dbReference>
<evidence type="ECO:0000259" key="7">
    <source>
        <dbReference type="PROSITE" id="PS50011"/>
    </source>
</evidence>
<keyword evidence="9" id="KW-1185">Reference proteome</keyword>
<feature type="domain" description="Protein kinase" evidence="7">
    <location>
        <begin position="598"/>
        <end position="832"/>
    </location>
</feature>
<dbReference type="SMART" id="SM00220">
    <property type="entry name" value="S_TKc"/>
    <property type="match status" value="1"/>
</dbReference>
<sequence>MSLQFQFSVNQILKAFQRVGLNKGEAYKPDQIYNALDELIDQVYDRDVATQIYEKCTQNQIGQVLIEEFSKILISADAKLKKKIHDTKQQIQSLINESKDCHEQIQELQNFQQYNQYGLDIDSSLNLMIKSVTGITNEDYTQSYLSITVDNNEQIAKQSGGDKYNPLFNEQLGFQIKTGRENIVFSLLVEDLNQMKSLIGQAKIYLSQLYDQQVHSLSLQLQNDSQQIDTATILFDAQWIFNKIKSLEDMIPKNESTIQQLHNDIEDYKRDLYIVQYPFMNQDQTQNFKYLLKPLTTSNLKTNSALIYQQSQNQIQIIDKPTPSEKSLNQDNIQPQFQGEEIDELSDEIYYGFILYVLMIILSIFQCFARPAYVDGYYTYQLYLEIVLVQNTQKQLEQQLFLVQFQILFGQQFTKIGGVVQIKPFQYGEKQEISFLNQLYCFAYLIWFQRLPYVLQYSVIIKKLNLIRSQVSKRGLWNSNLEYTNKISLLQIIDSYFDLLNYQYNKFMQTLDQIVEDLFNKFTFQKPIPCVPTPIKPQRAQSAFKRKPQNPQQILQQATQIVERKQAMLNTIQSMKFQRSYTVCKTEESTKPVKFERYQILSKLAVGAFATVFKAYDRMTDSQVAIKKYNSNLLQSEQKKLLFKETEILRKLDHENIVKFLGIYKNTIVLEFIDGLTLTNYLKNQPNRRLQENEAKRIYSQIREGIKYLHSKNIFHRDLKADNIMIINNQVKLIDFGLASENQLCSDYCGTPAYMAPEIFQKKPYDGKKADIWALGVLLYQILCGKVPFPGKNDEEIKLAQFPKFALPKTISREFQYQLLRLLDKDHTKRKL</sequence>
<dbReference type="PROSITE" id="PS50004">
    <property type="entry name" value="C2"/>
    <property type="match status" value="1"/>
</dbReference>
<dbReference type="InterPro" id="IPR045269">
    <property type="entry name" value="Atg1-like"/>
</dbReference>
<keyword evidence="4" id="KW-0418">Kinase</keyword>
<evidence type="ECO:0000256" key="3">
    <source>
        <dbReference type="ARBA" id="ARBA00022741"/>
    </source>
</evidence>
<dbReference type="GO" id="GO:0000407">
    <property type="term" value="C:phagophore assembly site"/>
    <property type="evidence" value="ECO:0007669"/>
    <property type="project" value="TreeGrafter"/>
</dbReference>
<comment type="caution">
    <text evidence="8">The sequence shown here is derived from an EMBL/GenBank/DDBJ whole genome shotgun (WGS) entry which is preliminary data.</text>
</comment>
<evidence type="ECO:0000313" key="8">
    <source>
        <dbReference type="EMBL" id="CAD8149588.1"/>
    </source>
</evidence>
<dbReference type="GO" id="GO:0005524">
    <property type="term" value="F:ATP binding"/>
    <property type="evidence" value="ECO:0007669"/>
    <property type="project" value="UniProtKB-KW"/>
</dbReference>
<dbReference type="InterPro" id="IPR000008">
    <property type="entry name" value="C2_dom"/>
</dbReference>
<dbReference type="GO" id="GO:0000045">
    <property type="term" value="P:autophagosome assembly"/>
    <property type="evidence" value="ECO:0007669"/>
    <property type="project" value="TreeGrafter"/>
</dbReference>
<dbReference type="Pfam" id="PF00069">
    <property type="entry name" value="Pkinase"/>
    <property type="match status" value="1"/>
</dbReference>
<protein>
    <recommendedName>
        <fullName evidence="10">Protein kinase domain-containing protein</fullName>
    </recommendedName>
</protein>
<evidence type="ECO:0000256" key="1">
    <source>
        <dbReference type="ARBA" id="ARBA00011245"/>
    </source>
</evidence>
<evidence type="ECO:0000256" key="5">
    <source>
        <dbReference type="ARBA" id="ARBA00022840"/>
    </source>
</evidence>
<dbReference type="GO" id="GO:0010506">
    <property type="term" value="P:regulation of autophagy"/>
    <property type="evidence" value="ECO:0007669"/>
    <property type="project" value="InterPro"/>
</dbReference>
<proteinExistence type="predicted"/>
<dbReference type="InterPro" id="IPR008271">
    <property type="entry name" value="Ser/Thr_kinase_AS"/>
</dbReference>
<feature type="domain" description="C2" evidence="6">
    <location>
        <begin position="104"/>
        <end position="219"/>
    </location>
</feature>
<dbReference type="GO" id="GO:0004674">
    <property type="term" value="F:protein serine/threonine kinase activity"/>
    <property type="evidence" value="ECO:0007669"/>
    <property type="project" value="InterPro"/>
</dbReference>
<dbReference type="PROSITE" id="PS00108">
    <property type="entry name" value="PROTEIN_KINASE_ST"/>
    <property type="match status" value="1"/>
</dbReference>
<dbReference type="AlphaFoldDB" id="A0A8S1TCF6"/>
<gene>
    <name evidence="8" type="ORF">PPENT_87.1.T0190184</name>
</gene>
<dbReference type="PROSITE" id="PS50011">
    <property type="entry name" value="PROTEIN_KINASE_DOM"/>
    <property type="match status" value="1"/>
</dbReference>
<keyword evidence="3" id="KW-0547">Nucleotide-binding</keyword>
<keyword evidence="5" id="KW-0067">ATP-binding</keyword>
<dbReference type="GO" id="GO:0005776">
    <property type="term" value="C:autophagosome"/>
    <property type="evidence" value="ECO:0007669"/>
    <property type="project" value="TreeGrafter"/>
</dbReference>
<evidence type="ECO:0000256" key="4">
    <source>
        <dbReference type="ARBA" id="ARBA00022777"/>
    </source>
</evidence>
<dbReference type="PANTHER" id="PTHR24348">
    <property type="entry name" value="SERINE/THREONINE-PROTEIN KINASE UNC-51-RELATED"/>
    <property type="match status" value="1"/>
</dbReference>
<organism evidence="8 9">
    <name type="scientific">Paramecium pentaurelia</name>
    <dbReference type="NCBI Taxonomy" id="43138"/>
    <lineage>
        <taxon>Eukaryota</taxon>
        <taxon>Sar</taxon>
        <taxon>Alveolata</taxon>
        <taxon>Ciliophora</taxon>
        <taxon>Intramacronucleata</taxon>
        <taxon>Oligohymenophorea</taxon>
        <taxon>Peniculida</taxon>
        <taxon>Parameciidae</taxon>
        <taxon>Paramecium</taxon>
    </lineage>
</organism>
<dbReference type="PANTHER" id="PTHR24348:SF22">
    <property type="entry name" value="NON-SPECIFIC SERINE_THREONINE PROTEIN KINASE"/>
    <property type="match status" value="1"/>
</dbReference>
<keyword evidence="2" id="KW-0808">Transferase</keyword>
<dbReference type="GO" id="GO:0016020">
    <property type="term" value="C:membrane"/>
    <property type="evidence" value="ECO:0007669"/>
    <property type="project" value="TreeGrafter"/>
</dbReference>
<evidence type="ECO:0000313" key="9">
    <source>
        <dbReference type="Proteomes" id="UP000689195"/>
    </source>
</evidence>
<accession>A0A8S1TCF6</accession>
<evidence type="ECO:0000256" key="2">
    <source>
        <dbReference type="ARBA" id="ARBA00022679"/>
    </source>
</evidence>
<dbReference type="FunFam" id="1.10.510.10:FF:000571">
    <property type="entry name" value="Maternal embryonic leucine zipper kinase"/>
    <property type="match status" value="1"/>
</dbReference>
<reference evidence="8" key="1">
    <citation type="submission" date="2021-01" db="EMBL/GenBank/DDBJ databases">
        <authorList>
            <consortium name="Genoscope - CEA"/>
            <person name="William W."/>
        </authorList>
    </citation>
    <scope>NUCLEOTIDE SEQUENCE</scope>
</reference>
<evidence type="ECO:0008006" key="10">
    <source>
        <dbReference type="Google" id="ProtNLM"/>
    </source>
</evidence>
<name>A0A8S1TCF6_9CILI</name>